<name>A0A3N2BL97_9MICO</name>
<dbReference type="EMBL" id="RKHL01000002">
    <property type="protein sequence ID" value="ROR76036.1"/>
    <property type="molecule type" value="Genomic_DNA"/>
</dbReference>
<keyword evidence="2" id="KW-1185">Reference proteome</keyword>
<evidence type="ECO:0000313" key="1">
    <source>
        <dbReference type="EMBL" id="ROR76036.1"/>
    </source>
</evidence>
<proteinExistence type="predicted"/>
<comment type="caution">
    <text evidence="1">The sequence shown here is derived from an EMBL/GenBank/DDBJ whole genome shotgun (WGS) entry which is preliminary data.</text>
</comment>
<reference evidence="1 2" key="1">
    <citation type="submission" date="2018-11" db="EMBL/GenBank/DDBJ databases">
        <title>Sequencing the genomes of 1000 actinobacteria strains.</title>
        <authorList>
            <person name="Klenk H.-P."/>
        </authorList>
    </citation>
    <scope>NUCLEOTIDE SEQUENCE [LARGE SCALE GENOMIC DNA]</scope>
    <source>
        <strain evidence="1 2">DSM 14012</strain>
    </source>
</reference>
<gene>
    <name evidence="1" type="ORF">EDD42_3989</name>
</gene>
<evidence type="ECO:0000313" key="2">
    <source>
        <dbReference type="Proteomes" id="UP000266915"/>
    </source>
</evidence>
<protein>
    <submittedName>
        <fullName evidence="1">Uncharacterized protein</fullName>
    </submittedName>
</protein>
<dbReference type="AlphaFoldDB" id="A0A3N2BL97"/>
<dbReference type="RefSeq" id="WP_085514181.1">
    <property type="nucleotide sequence ID" value="NZ_FXAP01000007.1"/>
</dbReference>
<dbReference type="SUPFAM" id="SSF47823">
    <property type="entry name" value="lambda integrase-like, N-terminal domain"/>
    <property type="match status" value="1"/>
</dbReference>
<sequence>MTQLTSREARDWELFVDWCVSMSLAPLPTSGATTEAFLEAFPAAAATQIRRRRVIHKQNSAVGVASEAPVSSALRHGDGWASVSRALAQVPKYHYPTGFQEAVRGRRDGWLIVLVGVLGMNRQQAVDVTTDDVTVSPHLSICGQAVERSESADECAACAVTRWLRVVGDLTPWFNKAAITRVVSPIGVEQSSHDCGVDVDRAWKDATTLLPSINRHGHPVDSPLSLRSISATMARRQQFGEVATIQEYTVRTGGRFANATSSELAAAQDDVDARLDEMSAWLKALLAETTETLDHLTVIGL</sequence>
<organism evidence="1 2">
    <name type="scientific">Plantibacter flavus</name>
    <dbReference type="NCBI Taxonomy" id="150123"/>
    <lineage>
        <taxon>Bacteria</taxon>
        <taxon>Bacillati</taxon>
        <taxon>Actinomycetota</taxon>
        <taxon>Actinomycetes</taxon>
        <taxon>Micrococcales</taxon>
        <taxon>Microbacteriaceae</taxon>
        <taxon>Plantibacter</taxon>
    </lineage>
</organism>
<dbReference type="Proteomes" id="UP000266915">
    <property type="component" value="Unassembled WGS sequence"/>
</dbReference>
<accession>A0A3N2BL97</accession>